<accession>A0ABS5PQL9</accession>
<comment type="caution">
    <text evidence="1">The sequence shown here is derived from an EMBL/GenBank/DDBJ whole genome shotgun (WGS) entry which is preliminary data.</text>
</comment>
<dbReference type="Pfam" id="PF02620">
    <property type="entry name" value="YceD"/>
    <property type="match status" value="1"/>
</dbReference>
<dbReference type="InterPro" id="IPR003772">
    <property type="entry name" value="YceD"/>
</dbReference>
<reference evidence="1 2" key="1">
    <citation type="submission" date="2021-05" db="EMBL/GenBank/DDBJ databases">
        <title>Fusibacter ferrireducens sp. nov., an anaerobic, sulfur- and Fe-reducing bacterium isolated from the mangrove sediment.</title>
        <authorList>
            <person name="Qiu D."/>
        </authorList>
    </citation>
    <scope>NUCLEOTIDE SEQUENCE [LARGE SCALE GENOMIC DNA]</scope>
    <source>
        <strain evidence="1 2">DSM 12116</strain>
    </source>
</reference>
<organism evidence="1 2">
    <name type="scientific">Fusibacter paucivorans</name>
    <dbReference type="NCBI Taxonomy" id="76009"/>
    <lineage>
        <taxon>Bacteria</taxon>
        <taxon>Bacillati</taxon>
        <taxon>Bacillota</taxon>
        <taxon>Clostridia</taxon>
        <taxon>Eubacteriales</taxon>
        <taxon>Eubacteriales Family XII. Incertae Sedis</taxon>
        <taxon>Fusibacter</taxon>
    </lineage>
</organism>
<name>A0ABS5PQL9_9FIRM</name>
<keyword evidence="2" id="KW-1185">Reference proteome</keyword>
<evidence type="ECO:0000313" key="2">
    <source>
        <dbReference type="Proteomes" id="UP000746471"/>
    </source>
</evidence>
<dbReference type="RefSeq" id="WP_213237320.1">
    <property type="nucleotide sequence ID" value="NZ_JAHBCL010000020.1"/>
</dbReference>
<evidence type="ECO:0000313" key="1">
    <source>
        <dbReference type="EMBL" id="MBS7527460.1"/>
    </source>
</evidence>
<gene>
    <name evidence="1" type="ORF">KHM83_12315</name>
</gene>
<sequence length="163" mass="18192">MYLELSKVITGLQSQLDFQLRLSLDDRFLSEVNAVKASEFNIQGTVKKVDKGLTLSFAYDGNMTFACDRCLTEVKLNFNHIAERELADDEAGDDSIPIVDHQVDLMPILEEEILLNKPLQILCSDDCAGLCPKCGKNLNNGICGCEDERIDPRLEALKNLFGH</sequence>
<dbReference type="Proteomes" id="UP000746471">
    <property type="component" value="Unassembled WGS sequence"/>
</dbReference>
<proteinExistence type="predicted"/>
<protein>
    <submittedName>
        <fullName evidence="1">DUF177 domain-containing protein</fullName>
    </submittedName>
</protein>
<dbReference type="EMBL" id="JAHBCL010000020">
    <property type="protein sequence ID" value="MBS7527460.1"/>
    <property type="molecule type" value="Genomic_DNA"/>
</dbReference>